<dbReference type="InterPro" id="IPR050122">
    <property type="entry name" value="RTK"/>
</dbReference>
<evidence type="ECO:0000256" key="10">
    <source>
        <dbReference type="SAM" id="Phobius"/>
    </source>
</evidence>
<sequence>MPDPFYYPLVENEIDIRNGTGSGSSSSPTSSSPTSLFEFLTEHKVEFIAGGGTLLLCILFCLCFCCICLMCYIRLKRRHSSNIIHTFPKFRILDAPNPNFRNDDAVSPYQHERDDIPLTESTRTGTANVSTVTTPNHGTNNVITLPQPVPSTRGYTISGPEYSYADADELRLMTATGVRSGGDAEEYLYARSVEITSKTHSLPHGSSRTPSAYSEPNEIIGKYGSIATTPPLSPVCSPQRKEMSESSPPAYEGHYMTPAADTESLYAQIKSLKVRQLNKADITTQETLGTGNFGVVLKGLWSTESGLEPVAVKTLKANTTSTIIKFLQEAAIMGQFHHNNIIKLYGVVTSGDPVMIVLELMELGDLRNYLNSIRIKDLCSDPKLPALLLSFCRQIASGMEYLSKKGFVHRDLAARNIFLRQDLICKIGDFGLARDLMDEEYYIATGGKIPIKWTAPEALTYKKYSSASDVWSFGVLVYEIWCLGQKPFQNKTNQETLRQIEDGYRLPPPPGCPRSLYELMISCWNPEASRRPSFEALHSLLLGDEMMLLQWSDSDKEAHPEAMLLGSNLKVSEGLYTDLQLTYNMS</sequence>
<keyword evidence="2" id="KW-0808">Transferase</keyword>
<dbReference type="GO" id="GO:0007169">
    <property type="term" value="P:cell surface receptor protein tyrosine kinase signaling pathway"/>
    <property type="evidence" value="ECO:0007669"/>
    <property type="project" value="TreeGrafter"/>
</dbReference>
<dbReference type="Gene3D" id="3.30.200.20">
    <property type="entry name" value="Phosphorylase Kinase, domain 1"/>
    <property type="match status" value="1"/>
</dbReference>
<dbReference type="GO" id="GO:0005524">
    <property type="term" value="F:ATP binding"/>
    <property type="evidence" value="ECO:0007669"/>
    <property type="project" value="UniProtKB-UniRule"/>
</dbReference>
<keyword evidence="6" id="KW-0829">Tyrosine-protein kinase</keyword>
<evidence type="ECO:0000256" key="5">
    <source>
        <dbReference type="ARBA" id="ARBA00022840"/>
    </source>
</evidence>
<dbReference type="InterPro" id="IPR001245">
    <property type="entry name" value="Ser-Thr/Tyr_kinase_cat_dom"/>
</dbReference>
<evidence type="ECO:0000256" key="1">
    <source>
        <dbReference type="ARBA" id="ARBA00004167"/>
    </source>
</evidence>
<dbReference type="Gene3D" id="1.10.510.10">
    <property type="entry name" value="Transferase(Phosphotransferase) domain 1"/>
    <property type="match status" value="1"/>
</dbReference>
<dbReference type="OrthoDB" id="10261027at2759"/>
<keyword evidence="13" id="KW-1185">Reference proteome</keyword>
<keyword evidence="10" id="KW-1133">Transmembrane helix</keyword>
<keyword evidence="10" id="KW-0812">Transmembrane</keyword>
<dbReference type="InterPro" id="IPR008266">
    <property type="entry name" value="Tyr_kinase_AS"/>
</dbReference>
<organism evidence="12">
    <name type="scientific">Amphimedon queenslandica</name>
    <name type="common">Sponge</name>
    <dbReference type="NCBI Taxonomy" id="400682"/>
    <lineage>
        <taxon>Eukaryota</taxon>
        <taxon>Metazoa</taxon>
        <taxon>Porifera</taxon>
        <taxon>Demospongiae</taxon>
        <taxon>Heteroscleromorpha</taxon>
        <taxon>Haplosclerida</taxon>
        <taxon>Niphatidae</taxon>
        <taxon>Amphimedon</taxon>
    </lineage>
</organism>
<keyword evidence="5 8" id="KW-0067">ATP-binding</keyword>
<dbReference type="InterPro" id="IPR017441">
    <property type="entry name" value="Protein_kinase_ATP_BS"/>
</dbReference>
<keyword evidence="10" id="KW-0472">Membrane</keyword>
<dbReference type="GO" id="GO:0004714">
    <property type="term" value="F:transmembrane receptor protein tyrosine kinase activity"/>
    <property type="evidence" value="ECO:0007669"/>
    <property type="project" value="UniProtKB-EC"/>
</dbReference>
<evidence type="ECO:0000256" key="4">
    <source>
        <dbReference type="ARBA" id="ARBA00022777"/>
    </source>
</evidence>
<dbReference type="SUPFAM" id="SSF56112">
    <property type="entry name" value="Protein kinase-like (PK-like)"/>
    <property type="match status" value="1"/>
</dbReference>
<dbReference type="PRINTS" id="PR00109">
    <property type="entry name" value="TYRKINASE"/>
</dbReference>
<evidence type="ECO:0000313" key="12">
    <source>
        <dbReference type="EnsemblMetazoa" id="Aqu2.1.23946_001"/>
    </source>
</evidence>
<dbReference type="PROSITE" id="PS50011">
    <property type="entry name" value="PROTEIN_KINASE_DOM"/>
    <property type="match status" value="1"/>
</dbReference>
<accession>A0A1X7U911</accession>
<feature type="transmembrane region" description="Helical" evidence="10">
    <location>
        <begin position="47"/>
        <end position="73"/>
    </location>
</feature>
<evidence type="ECO:0000259" key="11">
    <source>
        <dbReference type="PROSITE" id="PS50011"/>
    </source>
</evidence>
<keyword evidence="4" id="KW-0418">Kinase</keyword>
<feature type="region of interest" description="Disordered" evidence="9">
    <location>
        <begin position="230"/>
        <end position="249"/>
    </location>
</feature>
<evidence type="ECO:0000256" key="3">
    <source>
        <dbReference type="ARBA" id="ARBA00022741"/>
    </source>
</evidence>
<comment type="catalytic activity">
    <reaction evidence="7">
        <text>L-tyrosyl-[protein] + ATP = O-phospho-L-tyrosyl-[protein] + ADP + H(+)</text>
        <dbReference type="Rhea" id="RHEA:10596"/>
        <dbReference type="Rhea" id="RHEA-COMP:10136"/>
        <dbReference type="Rhea" id="RHEA-COMP:20101"/>
        <dbReference type="ChEBI" id="CHEBI:15378"/>
        <dbReference type="ChEBI" id="CHEBI:30616"/>
        <dbReference type="ChEBI" id="CHEBI:46858"/>
        <dbReference type="ChEBI" id="CHEBI:61978"/>
        <dbReference type="ChEBI" id="CHEBI:456216"/>
        <dbReference type="EC" id="2.7.10.1"/>
    </reaction>
</comment>
<comment type="subcellular location">
    <subcellularLocation>
        <location evidence="1">Membrane</location>
        <topology evidence="1">Single-pass membrane protein</topology>
    </subcellularLocation>
</comment>
<protein>
    <recommendedName>
        <fullName evidence="11">Protein kinase domain-containing protein</fullName>
    </recommendedName>
</protein>
<evidence type="ECO:0000256" key="7">
    <source>
        <dbReference type="ARBA" id="ARBA00051243"/>
    </source>
</evidence>
<evidence type="ECO:0000256" key="6">
    <source>
        <dbReference type="ARBA" id="ARBA00023137"/>
    </source>
</evidence>
<dbReference type="AlphaFoldDB" id="A0A1X7U911"/>
<dbReference type="PANTHER" id="PTHR24416">
    <property type="entry name" value="TYROSINE-PROTEIN KINASE RECEPTOR"/>
    <property type="match status" value="1"/>
</dbReference>
<dbReference type="SMART" id="SM00219">
    <property type="entry name" value="TyrKc"/>
    <property type="match status" value="1"/>
</dbReference>
<evidence type="ECO:0000256" key="2">
    <source>
        <dbReference type="ARBA" id="ARBA00022679"/>
    </source>
</evidence>
<dbReference type="InParanoid" id="A0A1X7U911"/>
<dbReference type="STRING" id="400682.A0A1X7U911"/>
<dbReference type="PROSITE" id="PS00109">
    <property type="entry name" value="PROTEIN_KINASE_TYR"/>
    <property type="match status" value="1"/>
</dbReference>
<dbReference type="CDD" id="cd00192">
    <property type="entry name" value="PTKc"/>
    <property type="match status" value="1"/>
</dbReference>
<feature type="domain" description="Protein kinase" evidence="11">
    <location>
        <begin position="282"/>
        <end position="541"/>
    </location>
</feature>
<dbReference type="EnsemblMetazoa" id="XM_003388662.2">
    <property type="protein sequence ID" value="XP_003388710.2"/>
    <property type="gene ID" value="LOC100636544"/>
</dbReference>
<reference evidence="12" key="2">
    <citation type="submission" date="2017-05" db="UniProtKB">
        <authorList>
            <consortium name="EnsemblMetazoa"/>
        </authorList>
    </citation>
    <scope>IDENTIFICATION</scope>
</reference>
<dbReference type="EnsemblMetazoa" id="Aqu2.1.23946_001">
    <property type="protein sequence ID" value="Aqu2.1.23946_001"/>
    <property type="gene ID" value="Aqu2.1.23946"/>
</dbReference>
<evidence type="ECO:0000256" key="9">
    <source>
        <dbReference type="SAM" id="MobiDB-lite"/>
    </source>
</evidence>
<dbReference type="FunFam" id="1.10.510.10:FF:000554">
    <property type="entry name" value="Predicted protein"/>
    <property type="match status" value="1"/>
</dbReference>
<dbReference type="eggNOG" id="KOG0196">
    <property type="taxonomic scope" value="Eukaryota"/>
</dbReference>
<gene>
    <name evidence="12" type="primary">100636544</name>
</gene>
<evidence type="ECO:0000313" key="13">
    <source>
        <dbReference type="Proteomes" id="UP000007879"/>
    </source>
</evidence>
<name>A0A1X7U911_AMPQE</name>
<dbReference type="GO" id="GO:0005886">
    <property type="term" value="C:plasma membrane"/>
    <property type="evidence" value="ECO:0007669"/>
    <property type="project" value="TreeGrafter"/>
</dbReference>
<dbReference type="KEGG" id="aqu:100636544"/>
<dbReference type="Proteomes" id="UP000007879">
    <property type="component" value="Unassembled WGS sequence"/>
</dbReference>
<dbReference type="InterPro" id="IPR020635">
    <property type="entry name" value="Tyr_kinase_cat_dom"/>
</dbReference>
<dbReference type="InterPro" id="IPR000719">
    <property type="entry name" value="Prot_kinase_dom"/>
</dbReference>
<dbReference type="InterPro" id="IPR011009">
    <property type="entry name" value="Kinase-like_dom_sf"/>
</dbReference>
<evidence type="ECO:0000256" key="8">
    <source>
        <dbReference type="PROSITE-ProRule" id="PRU10141"/>
    </source>
</evidence>
<dbReference type="PANTHER" id="PTHR24416:SF539">
    <property type="entry name" value="RECEPTOR PROTEIN-TYROSINE KINASE"/>
    <property type="match status" value="1"/>
</dbReference>
<dbReference type="Pfam" id="PF07714">
    <property type="entry name" value="PK_Tyr_Ser-Thr"/>
    <property type="match status" value="1"/>
</dbReference>
<dbReference type="PROSITE" id="PS00107">
    <property type="entry name" value="PROTEIN_KINASE_ATP"/>
    <property type="match status" value="1"/>
</dbReference>
<dbReference type="GO" id="GO:0043235">
    <property type="term" value="C:receptor complex"/>
    <property type="evidence" value="ECO:0007669"/>
    <property type="project" value="TreeGrafter"/>
</dbReference>
<keyword evidence="3 8" id="KW-0547">Nucleotide-binding</keyword>
<reference evidence="13" key="1">
    <citation type="journal article" date="2010" name="Nature">
        <title>The Amphimedon queenslandica genome and the evolution of animal complexity.</title>
        <authorList>
            <person name="Srivastava M."/>
            <person name="Simakov O."/>
            <person name="Chapman J."/>
            <person name="Fahey B."/>
            <person name="Gauthier M.E."/>
            <person name="Mitros T."/>
            <person name="Richards G.S."/>
            <person name="Conaco C."/>
            <person name="Dacre M."/>
            <person name="Hellsten U."/>
            <person name="Larroux C."/>
            <person name="Putnam N.H."/>
            <person name="Stanke M."/>
            <person name="Adamska M."/>
            <person name="Darling A."/>
            <person name="Degnan S.M."/>
            <person name="Oakley T.H."/>
            <person name="Plachetzki D.C."/>
            <person name="Zhai Y."/>
            <person name="Adamski M."/>
            <person name="Calcino A."/>
            <person name="Cummins S.F."/>
            <person name="Goodstein D.M."/>
            <person name="Harris C."/>
            <person name="Jackson D.J."/>
            <person name="Leys S.P."/>
            <person name="Shu S."/>
            <person name="Woodcroft B.J."/>
            <person name="Vervoort M."/>
            <person name="Kosik K.S."/>
            <person name="Manning G."/>
            <person name="Degnan B.M."/>
            <person name="Rokhsar D.S."/>
        </authorList>
    </citation>
    <scope>NUCLEOTIDE SEQUENCE [LARGE SCALE GENOMIC DNA]</scope>
</reference>
<proteinExistence type="predicted"/>
<feature type="binding site" evidence="8">
    <location>
        <position position="313"/>
    </location>
    <ligand>
        <name>ATP</name>
        <dbReference type="ChEBI" id="CHEBI:30616"/>
    </ligand>
</feature>